<gene>
    <name evidence="1" type="ORF">LCGC14_2350530</name>
</gene>
<evidence type="ECO:0000313" key="1">
    <source>
        <dbReference type="EMBL" id="KKL45947.1"/>
    </source>
</evidence>
<organism evidence="1">
    <name type="scientific">marine sediment metagenome</name>
    <dbReference type="NCBI Taxonomy" id="412755"/>
    <lineage>
        <taxon>unclassified sequences</taxon>
        <taxon>metagenomes</taxon>
        <taxon>ecological metagenomes</taxon>
    </lineage>
</organism>
<accession>A0A0F9F4D5</accession>
<dbReference type="AlphaFoldDB" id="A0A0F9F4D5"/>
<protein>
    <submittedName>
        <fullName evidence="1">Uncharacterized protein</fullName>
    </submittedName>
</protein>
<dbReference type="EMBL" id="LAZR01034208">
    <property type="protein sequence ID" value="KKL45947.1"/>
    <property type="molecule type" value="Genomic_DNA"/>
</dbReference>
<reference evidence="1" key="1">
    <citation type="journal article" date="2015" name="Nature">
        <title>Complex archaea that bridge the gap between prokaryotes and eukaryotes.</title>
        <authorList>
            <person name="Spang A."/>
            <person name="Saw J.H."/>
            <person name="Jorgensen S.L."/>
            <person name="Zaremba-Niedzwiedzka K."/>
            <person name="Martijn J."/>
            <person name="Lind A.E."/>
            <person name="van Eijk R."/>
            <person name="Schleper C."/>
            <person name="Guy L."/>
            <person name="Ettema T.J."/>
        </authorList>
    </citation>
    <scope>NUCLEOTIDE SEQUENCE</scope>
</reference>
<sequence length="98" mass="10741">MGWIKSSAAVGPASQQSTYLVPGRYGLLIRRQLRLRLFLQQFHEVVVQNVVQHKVMFSADKPLAKPPVLFHHVALKPTLYGALAAAVTGVPAVVNANR</sequence>
<comment type="caution">
    <text evidence="1">The sequence shown here is derived from an EMBL/GenBank/DDBJ whole genome shotgun (WGS) entry which is preliminary data.</text>
</comment>
<name>A0A0F9F4D5_9ZZZZ</name>
<proteinExistence type="predicted"/>